<dbReference type="EMBL" id="CP001397">
    <property type="protein sequence ID" value="AGC75789.1"/>
    <property type="molecule type" value="Genomic_DNA"/>
</dbReference>
<dbReference type="CDD" id="cd00338">
    <property type="entry name" value="Ser_Recombinase"/>
    <property type="match status" value="1"/>
</dbReference>
<dbReference type="PROSITE" id="PS51737">
    <property type="entry name" value="RECOMBINASE_DNA_BIND"/>
    <property type="match status" value="1"/>
</dbReference>
<dbReference type="SUPFAM" id="SSF53041">
    <property type="entry name" value="Resolvase-like"/>
    <property type="match status" value="1"/>
</dbReference>
<dbReference type="Pfam" id="PF00239">
    <property type="entry name" value="Resolvase"/>
    <property type="match status" value="1"/>
</dbReference>
<gene>
    <name evidence="4" type="ordered locus">DDD_0662</name>
</gene>
<evidence type="ECO:0000259" key="2">
    <source>
        <dbReference type="PROSITE" id="PS51736"/>
    </source>
</evidence>
<dbReference type="SMART" id="SM00857">
    <property type="entry name" value="Resolvase"/>
    <property type="match status" value="1"/>
</dbReference>
<evidence type="ECO:0000313" key="4">
    <source>
        <dbReference type="EMBL" id="AGC75789.1"/>
    </source>
</evidence>
<organism evidence="4 5">
    <name type="scientific">Nonlabens dokdonensis (strain DSM 17205 / KCTC 12402 / DSW-6)</name>
    <name type="common">Donghaeana dokdonensis</name>
    <dbReference type="NCBI Taxonomy" id="592029"/>
    <lineage>
        <taxon>Bacteria</taxon>
        <taxon>Pseudomonadati</taxon>
        <taxon>Bacteroidota</taxon>
        <taxon>Flavobacteriia</taxon>
        <taxon>Flavobacteriales</taxon>
        <taxon>Flavobacteriaceae</taxon>
        <taxon>Nonlabens</taxon>
    </lineage>
</organism>
<dbReference type="PANTHER" id="PTHR30461">
    <property type="entry name" value="DNA-INVERTASE FROM LAMBDOID PROPHAGE"/>
    <property type="match status" value="1"/>
</dbReference>
<dbReference type="Proteomes" id="UP000011173">
    <property type="component" value="Chromosome"/>
</dbReference>
<dbReference type="InterPro" id="IPR036162">
    <property type="entry name" value="Resolvase-like_N_sf"/>
</dbReference>
<reference evidence="4 5" key="1">
    <citation type="journal article" date="2013" name="Genome Biol. Evol.">
        <title>Genomic makeup of the marine flavobacterium Nonlabens (Donghaeana) dokdonensis DSW-6 and identification of a novel class of rhodopsins.</title>
        <authorList>
            <person name="Kwon S.K."/>
            <person name="Kim B.K."/>
            <person name="Song J.Y."/>
            <person name="Kwak M.J."/>
            <person name="Lee C.H."/>
            <person name="Yoon J.H."/>
            <person name="Oh T.K."/>
            <person name="Kim J.F."/>
        </authorList>
    </citation>
    <scope>NUCLEOTIDE SEQUENCE [LARGE SCALE GENOMIC DNA]</scope>
    <source>
        <strain evidence="5">DSM 17205 / KCTC 12402 / DSW-6</strain>
    </source>
</reference>
<evidence type="ECO:0000259" key="3">
    <source>
        <dbReference type="PROSITE" id="PS51737"/>
    </source>
</evidence>
<dbReference type="eggNOG" id="COG1961">
    <property type="taxonomic scope" value="Bacteria"/>
</dbReference>
<name>L7W6Q1_NONDD</name>
<protein>
    <submittedName>
        <fullName evidence="4">Putative bacteriophage resolvase/recombinase</fullName>
    </submittedName>
</protein>
<dbReference type="InterPro" id="IPR050639">
    <property type="entry name" value="SSR_resolvase"/>
</dbReference>
<evidence type="ECO:0000256" key="1">
    <source>
        <dbReference type="SAM" id="Coils"/>
    </source>
</evidence>
<dbReference type="Gene3D" id="3.90.1750.20">
    <property type="entry name" value="Putative Large Serine Recombinase, Chain B, Domain 2"/>
    <property type="match status" value="1"/>
</dbReference>
<dbReference type="PANTHER" id="PTHR30461:SF23">
    <property type="entry name" value="DNA RECOMBINASE-RELATED"/>
    <property type="match status" value="1"/>
</dbReference>
<feature type="domain" description="Resolvase/invertase-type recombinase catalytic" evidence="2">
    <location>
        <begin position="24"/>
        <end position="172"/>
    </location>
</feature>
<proteinExistence type="predicted"/>
<sequence>MKDLSIFNQFARKDESKSLRQAGNAVIYTRVSTKEQADNNASLDTQLKYCEQLAQKKGLDVVEYFGGTYESAKSDERKHFQKMLNFVKRRKDIGYIIVYSYDRFSRTGANGAYISDQLKRQGIVTISATQEVDTSTSAGSFQQNLYYMFSQFDNELRRDKSVSGMQEKLRRGDWTGAWPYGYTNTNPGKGKKPNFVINEKGKLLKKAFEWKAMSNTSHVEISKKLKRKGLDLSAKKLSDYFRNPFYCGLMVNKLIPGEVIQGNHEPMITREMFLKIHNLLNSREEGRKYNLDDENLPLKMFVKSTECGTPYTGYVVKKKGLYYYKNRRSGSRENRSAKKLHNSFMALLENYTLSDAKYIEPLKEIIEKTFIDLNKEQIDEAKVLNTKAAELDVKLDRLEERFVFEEISKVQYDKFKSKLESEKNKITELVSNSGFNSSNLKKSIDKALNFALNLPSLWQSGNIEVKRSLQFMLFPEGIGYDFKNDRLRTFRVNSIFTAIASISDKLEANKNGTFQNNFEKSRLVTTTGFKPVTAGAEIQCSIQLSYVAVYDANILLVLIKFLRSLDLSNKNNLVYNQQNTIILCCVWILICKTI</sequence>
<dbReference type="InterPro" id="IPR038109">
    <property type="entry name" value="DNA_bind_recomb_sf"/>
</dbReference>
<dbReference type="Pfam" id="PF07508">
    <property type="entry name" value="Recombinase"/>
    <property type="match status" value="1"/>
</dbReference>
<dbReference type="AlphaFoldDB" id="L7W6Q1"/>
<dbReference type="PROSITE" id="PS51736">
    <property type="entry name" value="RECOMBINASES_3"/>
    <property type="match status" value="1"/>
</dbReference>
<dbReference type="InterPro" id="IPR011109">
    <property type="entry name" value="DNA_bind_recombinase_dom"/>
</dbReference>
<evidence type="ECO:0000313" key="5">
    <source>
        <dbReference type="Proteomes" id="UP000011173"/>
    </source>
</evidence>
<feature type="coiled-coil region" evidence="1">
    <location>
        <begin position="381"/>
        <end position="432"/>
    </location>
</feature>
<feature type="domain" description="Recombinase" evidence="3">
    <location>
        <begin position="179"/>
        <end position="286"/>
    </location>
</feature>
<keyword evidence="1" id="KW-0175">Coiled coil</keyword>
<accession>L7W6Q1</accession>
<dbReference type="GO" id="GO:0000150">
    <property type="term" value="F:DNA strand exchange activity"/>
    <property type="evidence" value="ECO:0007669"/>
    <property type="project" value="InterPro"/>
</dbReference>
<dbReference type="InterPro" id="IPR006119">
    <property type="entry name" value="Resolv_N"/>
</dbReference>
<dbReference type="KEGG" id="ndo:DDD_0662"/>
<dbReference type="HOGENOM" id="CLU_010686_17_0_10"/>
<dbReference type="GO" id="GO:0003677">
    <property type="term" value="F:DNA binding"/>
    <property type="evidence" value="ECO:0007669"/>
    <property type="project" value="InterPro"/>
</dbReference>
<dbReference type="Gene3D" id="3.40.50.1390">
    <property type="entry name" value="Resolvase, N-terminal catalytic domain"/>
    <property type="match status" value="1"/>
</dbReference>
<dbReference type="STRING" id="592029.DDD_0662"/>